<dbReference type="Gene3D" id="3.30.560.10">
    <property type="entry name" value="Glucose Oxidase, domain 3"/>
    <property type="match status" value="1"/>
</dbReference>
<dbReference type="Gene3D" id="3.50.50.60">
    <property type="entry name" value="FAD/NAD(P)-binding domain"/>
    <property type="match status" value="1"/>
</dbReference>
<feature type="binding site" evidence="5">
    <location>
        <position position="83"/>
    </location>
    <ligand>
        <name>FAD</name>
        <dbReference type="ChEBI" id="CHEBI:57692"/>
    </ligand>
</feature>
<gene>
    <name evidence="8" type="ORF">WN72_45755</name>
</gene>
<proteinExistence type="inferred from homology"/>
<organism evidence="8 9">
    <name type="scientific">Bradyrhizobium arachidis</name>
    <dbReference type="NCBI Taxonomy" id="858423"/>
    <lineage>
        <taxon>Bacteria</taxon>
        <taxon>Pseudomonadati</taxon>
        <taxon>Pseudomonadota</taxon>
        <taxon>Alphaproteobacteria</taxon>
        <taxon>Hyphomicrobiales</taxon>
        <taxon>Nitrobacteraceae</taxon>
        <taxon>Bradyrhizobium</taxon>
    </lineage>
</organism>
<sequence length="543" mass="58717">MVTYSHIIVGAGSAGCTLASRLTEDPDTRVLLLEAGGWDRDLHIHVPLLWPRMFLKQRNDWGFFTEPEASMGGRPIEFARGKVIGGSSSTNAMAYVRGHRSDYDRWASAGLLDWSYAHVLPYFRRQESWEGGADAWRGGDGPLTTRFCRYQDPLVDAFMAAGEAAGHPATPDYNGAQQEGFGRWQSTIRGGRRCSAAVAYLRPALRRGRIDIVTGARASSMIFEGRRAVGVEYLHGGRTQTAHADREIILAAGVIGSPHLLMLSGIGDPDVLQRHDIPVRMTLRGVGRNLQDHISAPVAYARRGAGPLHRRMRADRIAIDLVRQQLFGTGIASDLPAAAMAFLNTGVGGNVPDVQFMFVALPMTAGPYFSPVVQPYADGFSCRVVLLRPESRGLLDLVSRDPLTAPRIVGNYLATDHDRIVLRQGLRLARDVGHQLAMKPFIAAELAPGPDSWSDSGLDAHIATTGITVHHPLGTCRMGPESDGMAVVDSELRVHGVENLRVADASVMPDLIGGNINAAVIMIAEKASDVLRGRPVLAPTPGC</sequence>
<dbReference type="InterPro" id="IPR012132">
    <property type="entry name" value="GMC_OxRdtase"/>
</dbReference>
<dbReference type="KEGG" id="barh:WN72_45755"/>
<feature type="domain" description="Glucose-methanol-choline oxidoreductase N-terminal" evidence="6">
    <location>
        <begin position="5"/>
        <end position="294"/>
    </location>
</feature>
<comment type="cofactor">
    <cofactor evidence="1 5">
        <name>FAD</name>
        <dbReference type="ChEBI" id="CHEBI:57692"/>
    </cofactor>
</comment>
<dbReference type="InterPro" id="IPR007867">
    <property type="entry name" value="GMC_OxRtase_C"/>
</dbReference>
<evidence type="ECO:0000313" key="8">
    <source>
        <dbReference type="EMBL" id="QOZ72772.1"/>
    </source>
</evidence>
<feature type="domain" description="Glucose-methanol-choline oxidoreductase C-terminal" evidence="7">
    <location>
        <begin position="389"/>
        <end position="524"/>
    </location>
</feature>
<dbReference type="SUPFAM" id="SSF54373">
    <property type="entry name" value="FAD-linked reductases, C-terminal domain"/>
    <property type="match status" value="1"/>
</dbReference>
<dbReference type="SUPFAM" id="SSF51905">
    <property type="entry name" value="FAD/NAD(P)-binding domain"/>
    <property type="match status" value="1"/>
</dbReference>
<dbReference type="Pfam" id="PF05199">
    <property type="entry name" value="GMC_oxred_C"/>
    <property type="match status" value="1"/>
</dbReference>
<dbReference type="GO" id="GO:0008812">
    <property type="term" value="F:choline dehydrogenase activity"/>
    <property type="evidence" value="ECO:0007669"/>
    <property type="project" value="TreeGrafter"/>
</dbReference>
<evidence type="ECO:0000259" key="6">
    <source>
        <dbReference type="Pfam" id="PF00732"/>
    </source>
</evidence>
<comment type="similarity">
    <text evidence="2">Belongs to the GMC oxidoreductase family.</text>
</comment>
<dbReference type="Pfam" id="PF00732">
    <property type="entry name" value="GMC_oxred_N"/>
    <property type="match status" value="1"/>
</dbReference>
<protein>
    <submittedName>
        <fullName evidence="8">Dehydrogenase</fullName>
    </submittedName>
</protein>
<evidence type="ECO:0000313" key="9">
    <source>
        <dbReference type="Proteomes" id="UP000594015"/>
    </source>
</evidence>
<evidence type="ECO:0000256" key="5">
    <source>
        <dbReference type="PIRSR" id="PIRSR000137-2"/>
    </source>
</evidence>
<dbReference type="Proteomes" id="UP000594015">
    <property type="component" value="Chromosome"/>
</dbReference>
<keyword evidence="3" id="KW-0285">Flavoprotein</keyword>
<dbReference type="InterPro" id="IPR036188">
    <property type="entry name" value="FAD/NAD-bd_sf"/>
</dbReference>
<evidence type="ECO:0000256" key="2">
    <source>
        <dbReference type="ARBA" id="ARBA00010790"/>
    </source>
</evidence>
<dbReference type="PANTHER" id="PTHR11552:SF147">
    <property type="entry name" value="CHOLINE DEHYDROGENASE, MITOCHONDRIAL"/>
    <property type="match status" value="1"/>
</dbReference>
<dbReference type="GO" id="GO:0050660">
    <property type="term" value="F:flavin adenine dinucleotide binding"/>
    <property type="evidence" value="ECO:0007669"/>
    <property type="project" value="InterPro"/>
</dbReference>
<dbReference type="EMBL" id="CP030050">
    <property type="protein sequence ID" value="QOZ72772.1"/>
    <property type="molecule type" value="Genomic_DNA"/>
</dbReference>
<dbReference type="PANTHER" id="PTHR11552">
    <property type="entry name" value="GLUCOSE-METHANOL-CHOLINE GMC OXIDOREDUCTASE"/>
    <property type="match status" value="1"/>
</dbReference>
<dbReference type="InterPro" id="IPR000172">
    <property type="entry name" value="GMC_OxRdtase_N"/>
</dbReference>
<evidence type="ECO:0000256" key="1">
    <source>
        <dbReference type="ARBA" id="ARBA00001974"/>
    </source>
</evidence>
<keyword evidence="4 5" id="KW-0274">FAD</keyword>
<accession>A0AAE7TKV7</accession>
<dbReference type="GO" id="GO:0019285">
    <property type="term" value="P:glycine betaine biosynthetic process from choline"/>
    <property type="evidence" value="ECO:0007669"/>
    <property type="project" value="TreeGrafter"/>
</dbReference>
<dbReference type="RefSeq" id="WP_092212213.1">
    <property type="nucleotide sequence ID" value="NZ_CP030050.1"/>
</dbReference>
<dbReference type="GO" id="GO:0016020">
    <property type="term" value="C:membrane"/>
    <property type="evidence" value="ECO:0007669"/>
    <property type="project" value="TreeGrafter"/>
</dbReference>
<dbReference type="AlphaFoldDB" id="A0AAE7TKV7"/>
<reference evidence="8 9" key="1">
    <citation type="submission" date="2018-06" db="EMBL/GenBank/DDBJ databases">
        <title>Comparative genomics of Bradyrhizobium nodulating Arachidis hypogaea.</title>
        <authorList>
            <person name="Li Y."/>
        </authorList>
    </citation>
    <scope>NUCLEOTIDE SEQUENCE [LARGE SCALE GENOMIC DNA]</scope>
    <source>
        <strain evidence="8 9">CCBAU 051107</strain>
    </source>
</reference>
<dbReference type="PIRSF" id="PIRSF000137">
    <property type="entry name" value="Alcohol_oxidase"/>
    <property type="match status" value="1"/>
</dbReference>
<evidence type="ECO:0000256" key="3">
    <source>
        <dbReference type="ARBA" id="ARBA00022630"/>
    </source>
</evidence>
<evidence type="ECO:0000259" key="7">
    <source>
        <dbReference type="Pfam" id="PF05199"/>
    </source>
</evidence>
<evidence type="ECO:0000256" key="4">
    <source>
        <dbReference type="ARBA" id="ARBA00022827"/>
    </source>
</evidence>
<name>A0AAE7TKV7_9BRAD</name>